<dbReference type="AlphaFoldDB" id="A0A9P9EDM5"/>
<accession>A0A9P9EDM5</accession>
<reference evidence="2" key="1">
    <citation type="journal article" date="2021" name="Nat. Commun.">
        <title>Genetic determinants of endophytism in the Arabidopsis root mycobiome.</title>
        <authorList>
            <person name="Mesny F."/>
            <person name="Miyauchi S."/>
            <person name="Thiergart T."/>
            <person name="Pickel B."/>
            <person name="Atanasova L."/>
            <person name="Karlsson M."/>
            <person name="Huettel B."/>
            <person name="Barry K.W."/>
            <person name="Haridas S."/>
            <person name="Chen C."/>
            <person name="Bauer D."/>
            <person name="Andreopoulos W."/>
            <person name="Pangilinan J."/>
            <person name="LaButti K."/>
            <person name="Riley R."/>
            <person name="Lipzen A."/>
            <person name="Clum A."/>
            <person name="Drula E."/>
            <person name="Henrissat B."/>
            <person name="Kohler A."/>
            <person name="Grigoriev I.V."/>
            <person name="Martin F.M."/>
            <person name="Hacquard S."/>
        </authorList>
    </citation>
    <scope>NUCLEOTIDE SEQUENCE</scope>
    <source>
        <strain evidence="2">MPI-CAGE-CH-0243</strain>
    </source>
</reference>
<proteinExistence type="predicted"/>
<gene>
    <name evidence="2" type="ORF">B0J11DRAFT_519601</name>
</gene>
<feature type="compositionally biased region" description="Basic and acidic residues" evidence="1">
    <location>
        <begin position="692"/>
        <end position="708"/>
    </location>
</feature>
<evidence type="ECO:0000313" key="3">
    <source>
        <dbReference type="Proteomes" id="UP000700596"/>
    </source>
</evidence>
<sequence>MVYQNRVPTAHGDSYVHVKISRHTDTAAPPLSKAQPERKSRHHGPFSHDKTLQNAAVLSQTNENVLPFHQNDNLCHTIPAGVRSTQFLESEQPVELGSISSGITAYLDCQSQVIPLATITEQVSASTLHSICSSIHGSVNHPVYTQLDIQMPSTTGNLNDCARYEIWKRCHEDRTQDYLSCVRSSVQNQDGNISTLRDAARPEHSSVYDLSIDVENQFRHRDLKASVRDGASQLQHEALLSETDLAEIRIGLSDIPSPLGSIAGKEINSVNYQAESLESNVHRLPKVQAVSLPDVTCNAASQNYIESLGLFGPLGVVIAPIRHSTPSSREENSSIRWSSSPMSSNKNTDLVRNTHLHHSARSYDQHDQVRRNSFVSHASTSYSGTVLGIDLDLLQGEPPIINRPVSSRPASDFRLIRSKSGPQVLVTHGPSTWPGSSCQKTTSLQTRFVTSAALPVLLPVAVASGIVKPIYTPAHLSFQSPSGNLIHVGQIPVPADSTLAANTLVSKRCARRVLRTSSSPPVTCAPLPARLRSQLHHHRYVGLSNTAPMAATSSQVKGYPGVVRNASLQRHNMDALEQGRKKGHNSTTLAAIKFIGNCIMGKRPQPNTTRYDPATTKHPSFLDSQSQEQQKQTSLVTVKTVAIQSKERKENFNDIREMSQCGPHAGRILRLCFCQPWDGAGIQHVSCIGDQRDENADDDAARGVERVRVKYGKRSTYPRPSSQA</sequence>
<evidence type="ECO:0000256" key="1">
    <source>
        <dbReference type="SAM" id="MobiDB-lite"/>
    </source>
</evidence>
<evidence type="ECO:0000313" key="2">
    <source>
        <dbReference type="EMBL" id="KAH7135955.1"/>
    </source>
</evidence>
<keyword evidence="3" id="KW-1185">Reference proteome</keyword>
<feature type="compositionally biased region" description="Polar residues" evidence="1">
    <location>
        <begin position="622"/>
        <end position="633"/>
    </location>
</feature>
<comment type="caution">
    <text evidence="2">The sequence shown here is derived from an EMBL/GenBank/DDBJ whole genome shotgun (WGS) entry which is preliminary data.</text>
</comment>
<organism evidence="2 3">
    <name type="scientific">Dendryphion nanum</name>
    <dbReference type="NCBI Taxonomy" id="256645"/>
    <lineage>
        <taxon>Eukaryota</taxon>
        <taxon>Fungi</taxon>
        <taxon>Dikarya</taxon>
        <taxon>Ascomycota</taxon>
        <taxon>Pezizomycotina</taxon>
        <taxon>Dothideomycetes</taxon>
        <taxon>Pleosporomycetidae</taxon>
        <taxon>Pleosporales</taxon>
        <taxon>Torulaceae</taxon>
        <taxon>Dendryphion</taxon>
    </lineage>
</organism>
<dbReference type="EMBL" id="JAGMWT010000002">
    <property type="protein sequence ID" value="KAH7135955.1"/>
    <property type="molecule type" value="Genomic_DNA"/>
</dbReference>
<feature type="region of interest" description="Disordered" evidence="1">
    <location>
        <begin position="20"/>
        <end position="48"/>
    </location>
</feature>
<feature type="region of interest" description="Disordered" evidence="1">
    <location>
        <begin position="692"/>
        <end position="724"/>
    </location>
</feature>
<protein>
    <submittedName>
        <fullName evidence="2">Uncharacterized protein</fullName>
    </submittedName>
</protein>
<name>A0A9P9EDM5_9PLEO</name>
<feature type="region of interest" description="Disordered" evidence="1">
    <location>
        <begin position="325"/>
        <end position="348"/>
    </location>
</feature>
<feature type="region of interest" description="Disordered" evidence="1">
    <location>
        <begin position="603"/>
        <end position="633"/>
    </location>
</feature>
<dbReference type="OrthoDB" id="3800943at2759"/>
<dbReference type="Proteomes" id="UP000700596">
    <property type="component" value="Unassembled WGS sequence"/>
</dbReference>
<feature type="compositionally biased region" description="Low complexity" evidence="1">
    <location>
        <begin position="334"/>
        <end position="344"/>
    </location>
</feature>